<sequence>MGNRNLILHTIEDMACYGKSFKVFAIKGKDDSRAFIDYVHADQPIHEDYDYTSDKEFEGILNFYREGIKKLEGNDFECMTLLELLKRIE</sequence>
<reference evidence="1" key="1">
    <citation type="submission" date="2023-08" db="EMBL/GenBank/DDBJ databases">
        <title>Genomic analyses of the natural microbiome of Caenorhabditis elegans.</title>
        <authorList>
            <person name="Samuel B."/>
        </authorList>
    </citation>
    <scope>NUCLEOTIDE SEQUENCE</scope>
    <source>
        <strain evidence="1">BIGb0220</strain>
    </source>
</reference>
<evidence type="ECO:0000313" key="2">
    <source>
        <dbReference type="Proteomes" id="UP001207687"/>
    </source>
</evidence>
<name>A0AAW5TLE1_9LACT</name>
<evidence type="ECO:0000313" key="1">
    <source>
        <dbReference type="EMBL" id="MCW2280080.1"/>
    </source>
</evidence>
<proteinExistence type="predicted"/>
<comment type="caution">
    <text evidence="1">The sequence shown here is derived from an EMBL/GenBank/DDBJ whole genome shotgun (WGS) entry which is preliminary data.</text>
</comment>
<dbReference type="Proteomes" id="UP001207687">
    <property type="component" value="Unassembled WGS sequence"/>
</dbReference>
<accession>A0AAW5TLE1</accession>
<organism evidence="1 2">
    <name type="scientific">Lactococcus lactis</name>
    <dbReference type="NCBI Taxonomy" id="1358"/>
    <lineage>
        <taxon>Bacteria</taxon>
        <taxon>Bacillati</taxon>
        <taxon>Bacillota</taxon>
        <taxon>Bacilli</taxon>
        <taxon>Lactobacillales</taxon>
        <taxon>Streptococcaceae</taxon>
        <taxon>Lactococcus</taxon>
    </lineage>
</organism>
<protein>
    <submittedName>
        <fullName evidence="1">Uncharacterized protein</fullName>
    </submittedName>
</protein>
<dbReference type="RefSeq" id="WP_103054918.1">
    <property type="nucleotide sequence ID" value="NZ_AP025700.1"/>
</dbReference>
<dbReference type="AlphaFoldDB" id="A0AAW5TLE1"/>
<dbReference type="EMBL" id="JAOQNN010000001">
    <property type="protein sequence ID" value="MCW2280080.1"/>
    <property type="molecule type" value="Genomic_DNA"/>
</dbReference>
<gene>
    <name evidence="1" type="ORF">M2256_000538</name>
</gene>